<accession>A0A494TGR6</accession>
<name>A0A494TGR6_SPHPE</name>
<dbReference type="AlphaFoldDB" id="A0A494TGR6"/>
<dbReference type="EMBL" id="CP032829">
    <property type="protein sequence ID" value="AYJ86502.1"/>
    <property type="molecule type" value="Genomic_DNA"/>
</dbReference>
<proteinExistence type="predicted"/>
<dbReference type="OrthoDB" id="7582968at2"/>
<reference evidence="1 2" key="1">
    <citation type="submission" date="2018-09" db="EMBL/GenBank/DDBJ databases">
        <title>Sphingomonas peninsula sp. nov., isolated from fildes peninsula, Antarctic soil.</title>
        <authorList>
            <person name="Yingchao G."/>
        </authorList>
    </citation>
    <scope>NUCLEOTIDE SEQUENCE [LARGE SCALE GENOMIC DNA]</scope>
    <source>
        <strain evidence="1 2">YZ-8</strain>
    </source>
</reference>
<organism evidence="1 2">
    <name type="scientific">Sphingomonas paeninsulae</name>
    <dbReference type="NCBI Taxonomy" id="2319844"/>
    <lineage>
        <taxon>Bacteria</taxon>
        <taxon>Pseudomonadati</taxon>
        <taxon>Pseudomonadota</taxon>
        <taxon>Alphaproteobacteria</taxon>
        <taxon>Sphingomonadales</taxon>
        <taxon>Sphingomonadaceae</taxon>
        <taxon>Sphingomonas</taxon>
    </lineage>
</organism>
<sequence>MRAILGILLVIVLVAIAAFALGFINIDKTKDGKLPAIRAEGGQMPGYAVTTGKLEVGTTNTTVDVPNVGTHKETVQTPTIGVKKAAD</sequence>
<dbReference type="RefSeq" id="WP_121153127.1">
    <property type="nucleotide sequence ID" value="NZ_CP032829.1"/>
</dbReference>
<dbReference type="KEGG" id="spha:D3Y57_11640"/>
<keyword evidence="2" id="KW-1185">Reference proteome</keyword>
<protein>
    <submittedName>
        <fullName evidence="1">Uncharacterized protein</fullName>
    </submittedName>
</protein>
<dbReference type="Proteomes" id="UP000276254">
    <property type="component" value="Chromosome"/>
</dbReference>
<evidence type="ECO:0000313" key="2">
    <source>
        <dbReference type="Proteomes" id="UP000276254"/>
    </source>
</evidence>
<gene>
    <name evidence="1" type="ORF">D3Y57_11640</name>
</gene>
<evidence type="ECO:0000313" key="1">
    <source>
        <dbReference type="EMBL" id="AYJ86502.1"/>
    </source>
</evidence>